<dbReference type="Gene3D" id="1.10.460.10">
    <property type="entry name" value="Topoisomerase I, domain 2"/>
    <property type="match status" value="1"/>
</dbReference>
<accession>A0A4S2KG70</accession>
<protein>
    <recommendedName>
        <fullName evidence="4">GRF-type domain-containing protein</fullName>
    </recommendedName>
</protein>
<gene>
    <name evidence="5" type="ORF">DBV15_02784</name>
</gene>
<name>A0A4S2KG70_9HYME</name>
<keyword evidence="3" id="KW-0862">Zinc</keyword>
<sequence>MVEEKTSTPNLLTEIELVALMDKHGMGTDATHAEHIDTNQIQAICGFNGHSTFHARQIWNWSGHGLRQYGFPIVQAAFSCAPTVSQLATQCIVILLNNLLFYTFQRDIYKSIIWFCYHRIWQLFKVAIERANLIDDSLAHHLDERSIQTEQSPWITFVISGHLFYKCAKPQSGCNFFLWVSDNAEPEDNAANEHSSWKNNDGSGPFSHIGTSNYDWGNPSTNDVICQCNQPAQKTLDDPNKGRQFYRCPKGMNSTCNEQMRMTLVVARTRTGTIPLREEEGIQHETESLKKAMLPRGSDLPGARESAEIAEEKVTRRTDAHQMDEQDFYSITLTV</sequence>
<dbReference type="GO" id="GO:0008270">
    <property type="term" value="F:zinc ion binding"/>
    <property type="evidence" value="ECO:0007669"/>
    <property type="project" value="UniProtKB-KW"/>
</dbReference>
<keyword evidence="2" id="KW-0863">Zinc-finger</keyword>
<dbReference type="SUPFAM" id="SSF56712">
    <property type="entry name" value="Prokaryotic type I DNA topoisomerase"/>
    <property type="match status" value="1"/>
</dbReference>
<evidence type="ECO:0000256" key="1">
    <source>
        <dbReference type="ARBA" id="ARBA00022723"/>
    </source>
</evidence>
<dbReference type="InterPro" id="IPR010666">
    <property type="entry name" value="Znf_GRF"/>
</dbReference>
<reference evidence="5 6" key="1">
    <citation type="journal article" date="2019" name="Philos. Trans. R. Soc. Lond., B, Biol. Sci.">
        <title>Ant behaviour and brain gene expression of defending hosts depend on the ecological success of the intruding social parasite.</title>
        <authorList>
            <person name="Kaur R."/>
            <person name="Stoldt M."/>
            <person name="Jongepier E."/>
            <person name="Feldmeyer B."/>
            <person name="Menzel F."/>
            <person name="Bornberg-Bauer E."/>
            <person name="Foitzik S."/>
        </authorList>
    </citation>
    <scope>NUCLEOTIDE SEQUENCE [LARGE SCALE GENOMIC DNA]</scope>
    <source>
        <tissue evidence="5">Whole body</tissue>
    </source>
</reference>
<evidence type="ECO:0000256" key="3">
    <source>
        <dbReference type="ARBA" id="ARBA00022833"/>
    </source>
</evidence>
<evidence type="ECO:0000256" key="2">
    <source>
        <dbReference type="ARBA" id="ARBA00022771"/>
    </source>
</evidence>
<keyword evidence="1" id="KW-0479">Metal-binding</keyword>
<dbReference type="Pfam" id="PF06839">
    <property type="entry name" value="Zn_ribbon_GRF"/>
    <property type="match status" value="1"/>
</dbReference>
<evidence type="ECO:0000313" key="5">
    <source>
        <dbReference type="EMBL" id="TGZ48421.1"/>
    </source>
</evidence>
<feature type="domain" description="GRF-type" evidence="4">
    <location>
        <begin position="225"/>
        <end position="257"/>
    </location>
</feature>
<dbReference type="EMBL" id="QBLH01002486">
    <property type="protein sequence ID" value="TGZ48421.1"/>
    <property type="molecule type" value="Genomic_DNA"/>
</dbReference>
<dbReference type="InterPro" id="IPR023405">
    <property type="entry name" value="Topo_IA_core_domain"/>
</dbReference>
<dbReference type="STRING" id="300112.A0A4S2KG70"/>
<proteinExistence type="predicted"/>
<dbReference type="Proteomes" id="UP000310200">
    <property type="component" value="Unassembled WGS sequence"/>
</dbReference>
<comment type="caution">
    <text evidence="5">The sequence shown here is derived from an EMBL/GenBank/DDBJ whole genome shotgun (WGS) entry which is preliminary data.</text>
</comment>
<dbReference type="InterPro" id="IPR013824">
    <property type="entry name" value="Topo_IA_cen_sub1"/>
</dbReference>
<dbReference type="AlphaFoldDB" id="A0A4S2KG70"/>
<evidence type="ECO:0000259" key="4">
    <source>
        <dbReference type="Pfam" id="PF06839"/>
    </source>
</evidence>
<evidence type="ECO:0000313" key="6">
    <source>
        <dbReference type="Proteomes" id="UP000310200"/>
    </source>
</evidence>
<organism evidence="5 6">
    <name type="scientific">Temnothorax longispinosus</name>
    <dbReference type="NCBI Taxonomy" id="300112"/>
    <lineage>
        <taxon>Eukaryota</taxon>
        <taxon>Metazoa</taxon>
        <taxon>Ecdysozoa</taxon>
        <taxon>Arthropoda</taxon>
        <taxon>Hexapoda</taxon>
        <taxon>Insecta</taxon>
        <taxon>Pterygota</taxon>
        <taxon>Neoptera</taxon>
        <taxon>Endopterygota</taxon>
        <taxon>Hymenoptera</taxon>
        <taxon>Apocrita</taxon>
        <taxon>Aculeata</taxon>
        <taxon>Formicoidea</taxon>
        <taxon>Formicidae</taxon>
        <taxon>Myrmicinae</taxon>
        <taxon>Temnothorax</taxon>
    </lineage>
</organism>
<keyword evidence="6" id="KW-1185">Reference proteome</keyword>